<dbReference type="EMBL" id="PDSL01000045">
    <property type="protein sequence ID" value="PIE32618.1"/>
    <property type="molecule type" value="Genomic_DNA"/>
</dbReference>
<dbReference type="Gene3D" id="1.10.150.240">
    <property type="entry name" value="Putative phosphatase, domain 2"/>
    <property type="match status" value="1"/>
</dbReference>
<evidence type="ECO:0000313" key="2">
    <source>
        <dbReference type="EMBL" id="PIE32618.1"/>
    </source>
</evidence>
<sequence length="211" mass="22906">MNKPTIRAVFWDFGGVILSSPFDAFHAYERDHGLPAGFIGQVNSQHPDTNAWAQLERREITTAEFDARFADESAELGHRVSGADILALLRGSVRPEMVAALDAVNQAGYITACLTNNMAPARHADPELAAIMARFDHLIESSVVGCRKPDPAFYALACDTAGVEPSECVFLDDLGINLKPARAMGMTTIKVITPRQALIELGDQLNLTLID</sequence>
<dbReference type="InterPro" id="IPR011945">
    <property type="entry name" value="HAD-SF_ppase_IA/epoxid_hydro_N"/>
</dbReference>
<keyword evidence="1" id="KW-0007">Acetylation</keyword>
<dbReference type="PANTHER" id="PTHR47829:SF1">
    <property type="entry name" value="HAD FAMILY PHOSPHATASE"/>
    <property type="match status" value="1"/>
</dbReference>
<dbReference type="InterPro" id="IPR023198">
    <property type="entry name" value="PGP-like_dom2"/>
</dbReference>
<dbReference type="InterPro" id="IPR036412">
    <property type="entry name" value="HAD-like_sf"/>
</dbReference>
<dbReference type="InterPro" id="IPR052898">
    <property type="entry name" value="ACAD10-like"/>
</dbReference>
<dbReference type="CDD" id="cd02603">
    <property type="entry name" value="HAD_sEH-N_like"/>
    <property type="match status" value="1"/>
</dbReference>
<evidence type="ECO:0000313" key="3">
    <source>
        <dbReference type="Proteomes" id="UP000230914"/>
    </source>
</evidence>
<gene>
    <name evidence="2" type="ORF">CSA55_03165</name>
</gene>
<dbReference type="SUPFAM" id="SSF56784">
    <property type="entry name" value="HAD-like"/>
    <property type="match status" value="1"/>
</dbReference>
<evidence type="ECO:0000256" key="1">
    <source>
        <dbReference type="ARBA" id="ARBA00022990"/>
    </source>
</evidence>
<dbReference type="NCBIfam" id="TIGR01509">
    <property type="entry name" value="HAD-SF-IA-v3"/>
    <property type="match status" value="1"/>
</dbReference>
<comment type="caution">
    <text evidence="2">The sequence shown here is derived from an EMBL/GenBank/DDBJ whole genome shotgun (WGS) entry which is preliminary data.</text>
</comment>
<proteinExistence type="predicted"/>
<reference evidence="2 3" key="1">
    <citation type="submission" date="2017-10" db="EMBL/GenBank/DDBJ databases">
        <title>Novel microbial diversity and functional potential in the marine mammal oral microbiome.</title>
        <authorList>
            <person name="Dudek N.K."/>
            <person name="Sun C.L."/>
            <person name="Burstein D."/>
            <person name="Kantor R.S."/>
            <person name="Aliaga Goltsman D.S."/>
            <person name="Bik E.M."/>
            <person name="Thomas B.C."/>
            <person name="Banfield J.F."/>
            <person name="Relman D.A."/>
        </authorList>
    </citation>
    <scope>NUCLEOTIDE SEQUENCE [LARGE SCALE GENOMIC DNA]</scope>
    <source>
        <strain evidence="2">DOLJORAL78_61_10</strain>
    </source>
</reference>
<dbReference type="InterPro" id="IPR006439">
    <property type="entry name" value="HAD-SF_hydro_IA"/>
</dbReference>
<dbReference type="Proteomes" id="UP000230914">
    <property type="component" value="Unassembled WGS sequence"/>
</dbReference>
<keyword evidence="2" id="KW-0378">Hydrolase</keyword>
<organism evidence="2 3">
    <name type="scientific">Ilumatobacter coccineus</name>
    <dbReference type="NCBI Taxonomy" id="467094"/>
    <lineage>
        <taxon>Bacteria</taxon>
        <taxon>Bacillati</taxon>
        <taxon>Actinomycetota</taxon>
        <taxon>Acidimicrobiia</taxon>
        <taxon>Acidimicrobiales</taxon>
        <taxon>Ilumatobacteraceae</taxon>
        <taxon>Ilumatobacter</taxon>
    </lineage>
</organism>
<accession>A0A2G6KAA2</accession>
<dbReference type="InterPro" id="IPR023214">
    <property type="entry name" value="HAD_sf"/>
</dbReference>
<protein>
    <submittedName>
        <fullName evidence="2">HAD family hydrolase</fullName>
    </submittedName>
</protein>
<dbReference type="PRINTS" id="PR00413">
    <property type="entry name" value="HADHALOGNASE"/>
</dbReference>
<dbReference type="Pfam" id="PF00702">
    <property type="entry name" value="Hydrolase"/>
    <property type="match status" value="1"/>
</dbReference>
<dbReference type="PANTHER" id="PTHR47829">
    <property type="entry name" value="HYDROLASE, PUTATIVE (AFU_ORTHOLOGUE AFUA_1G12880)-RELATED"/>
    <property type="match status" value="1"/>
</dbReference>
<dbReference type="SFLD" id="SFLDG01129">
    <property type="entry name" value="C1.5:_HAD__Beta-PGM__Phosphata"/>
    <property type="match status" value="1"/>
</dbReference>
<dbReference type="SFLD" id="SFLDS00003">
    <property type="entry name" value="Haloacid_Dehalogenase"/>
    <property type="match status" value="1"/>
</dbReference>
<dbReference type="NCBIfam" id="TIGR02247">
    <property type="entry name" value="HAD-1A3-hyp"/>
    <property type="match status" value="1"/>
</dbReference>
<dbReference type="GO" id="GO:0016787">
    <property type="term" value="F:hydrolase activity"/>
    <property type="evidence" value="ECO:0007669"/>
    <property type="project" value="UniProtKB-KW"/>
</dbReference>
<dbReference type="Gene3D" id="3.40.50.1000">
    <property type="entry name" value="HAD superfamily/HAD-like"/>
    <property type="match status" value="1"/>
</dbReference>
<name>A0A2G6KAA2_9ACTN</name>
<dbReference type="AlphaFoldDB" id="A0A2G6KAA2"/>